<dbReference type="EMBL" id="KV417689">
    <property type="protein sequence ID" value="KZP09951.1"/>
    <property type="molecule type" value="Genomic_DNA"/>
</dbReference>
<keyword evidence="3" id="KW-1185">Reference proteome</keyword>
<feature type="non-terminal residue" evidence="2">
    <location>
        <position position="323"/>
    </location>
</feature>
<feature type="transmembrane region" description="Helical" evidence="1">
    <location>
        <begin position="47"/>
        <end position="67"/>
    </location>
</feature>
<dbReference type="AlphaFoldDB" id="A0A165YVA2"/>
<evidence type="ECO:0000313" key="3">
    <source>
        <dbReference type="Proteomes" id="UP000076532"/>
    </source>
</evidence>
<evidence type="ECO:0000313" key="2">
    <source>
        <dbReference type="EMBL" id="KZP09951.1"/>
    </source>
</evidence>
<reference evidence="2 3" key="1">
    <citation type="journal article" date="2016" name="Mol. Biol. Evol.">
        <title>Comparative Genomics of Early-Diverging Mushroom-Forming Fungi Provides Insights into the Origins of Lignocellulose Decay Capabilities.</title>
        <authorList>
            <person name="Nagy L.G."/>
            <person name="Riley R."/>
            <person name="Tritt A."/>
            <person name="Adam C."/>
            <person name="Daum C."/>
            <person name="Floudas D."/>
            <person name="Sun H."/>
            <person name="Yadav J.S."/>
            <person name="Pangilinan J."/>
            <person name="Larsson K.H."/>
            <person name="Matsuura K."/>
            <person name="Barry K."/>
            <person name="Labutti K."/>
            <person name="Kuo R."/>
            <person name="Ohm R.A."/>
            <person name="Bhattacharya S.S."/>
            <person name="Shirouzu T."/>
            <person name="Yoshinaga Y."/>
            <person name="Martin F.M."/>
            <person name="Grigoriev I.V."/>
            <person name="Hibbett D.S."/>
        </authorList>
    </citation>
    <scope>NUCLEOTIDE SEQUENCE [LARGE SCALE GENOMIC DNA]</scope>
    <source>
        <strain evidence="2 3">CBS 109695</strain>
    </source>
</reference>
<organism evidence="2 3">
    <name type="scientific">Athelia psychrophila</name>
    <dbReference type="NCBI Taxonomy" id="1759441"/>
    <lineage>
        <taxon>Eukaryota</taxon>
        <taxon>Fungi</taxon>
        <taxon>Dikarya</taxon>
        <taxon>Basidiomycota</taxon>
        <taxon>Agaricomycotina</taxon>
        <taxon>Agaricomycetes</taxon>
        <taxon>Agaricomycetidae</taxon>
        <taxon>Atheliales</taxon>
        <taxon>Atheliaceae</taxon>
        <taxon>Athelia</taxon>
    </lineage>
</organism>
<sequence>MGILDTPYFNAPKYQKKCNEAANCSALVQKHQQKVRAMAAVTVSGSAGVALAYLTTGISLIGTAYSIRQFHILFQQMRIIEENLEKREHKDMPKKRLKDIIIGMSMGAAAYAAGFGVAIGLEHLVAPLMDGLSTASASILQSQLSAAGFTHVAGAVIHHAAHEVHTIAHDAKGAIRLAAHEVHVVAHDAKTAIHHIAEELSAVVHHPHDAEHGLAEGLRESAGIFHGGAVAPCTSGGLADVTSQILAISIAHTGEHMLVAQFVAFAGERLARIEMSGKGEEVVAEVKVNTAMEKKLPLKKKKLEGDVDIVEIMDPPPCNCETR</sequence>
<evidence type="ECO:0000256" key="1">
    <source>
        <dbReference type="SAM" id="Phobius"/>
    </source>
</evidence>
<keyword evidence="1" id="KW-0472">Membrane</keyword>
<accession>A0A165YVA2</accession>
<proteinExistence type="predicted"/>
<dbReference type="Proteomes" id="UP000076532">
    <property type="component" value="Unassembled WGS sequence"/>
</dbReference>
<name>A0A165YVA2_9AGAM</name>
<protein>
    <submittedName>
        <fullName evidence="2">Uncharacterized protein</fullName>
    </submittedName>
</protein>
<gene>
    <name evidence="2" type="ORF">FIBSPDRAFT_873081</name>
</gene>
<keyword evidence="1" id="KW-0812">Transmembrane</keyword>
<feature type="transmembrane region" description="Helical" evidence="1">
    <location>
        <begin position="100"/>
        <end position="121"/>
    </location>
</feature>
<dbReference type="OrthoDB" id="2797825at2759"/>
<keyword evidence="1" id="KW-1133">Transmembrane helix</keyword>